<evidence type="ECO:0000313" key="2">
    <source>
        <dbReference type="Proteomes" id="UP000054359"/>
    </source>
</evidence>
<proteinExistence type="predicted"/>
<sequence>MHFMIQLTSESFTIKEAILALRGNAYVLKWSVRKLDEI</sequence>
<organism evidence="1 2">
    <name type="scientific">Stegodyphus mimosarum</name>
    <name type="common">African social velvet spider</name>
    <dbReference type="NCBI Taxonomy" id="407821"/>
    <lineage>
        <taxon>Eukaryota</taxon>
        <taxon>Metazoa</taxon>
        <taxon>Ecdysozoa</taxon>
        <taxon>Arthropoda</taxon>
        <taxon>Chelicerata</taxon>
        <taxon>Arachnida</taxon>
        <taxon>Araneae</taxon>
        <taxon>Araneomorphae</taxon>
        <taxon>Entelegynae</taxon>
        <taxon>Eresoidea</taxon>
        <taxon>Eresidae</taxon>
        <taxon>Stegodyphus</taxon>
    </lineage>
</organism>
<accession>A0A087TED2</accession>
<dbReference type="AlphaFoldDB" id="A0A087TED2"/>
<name>A0A087TED2_STEMI</name>
<protein>
    <submittedName>
        <fullName evidence="1">Uncharacterized protein</fullName>
    </submittedName>
</protein>
<reference evidence="1 2" key="1">
    <citation type="submission" date="2013-11" db="EMBL/GenBank/DDBJ databases">
        <title>Genome sequencing of Stegodyphus mimosarum.</title>
        <authorList>
            <person name="Bechsgaard J."/>
        </authorList>
    </citation>
    <scope>NUCLEOTIDE SEQUENCE [LARGE SCALE GENOMIC DNA]</scope>
</reference>
<keyword evidence="2" id="KW-1185">Reference proteome</keyword>
<feature type="non-terminal residue" evidence="1">
    <location>
        <position position="38"/>
    </location>
</feature>
<dbReference type="EMBL" id="KK114845">
    <property type="protein sequence ID" value="KFM63471.1"/>
    <property type="molecule type" value="Genomic_DNA"/>
</dbReference>
<dbReference type="Proteomes" id="UP000054359">
    <property type="component" value="Unassembled WGS sequence"/>
</dbReference>
<evidence type="ECO:0000313" key="1">
    <source>
        <dbReference type="EMBL" id="KFM63471.1"/>
    </source>
</evidence>
<gene>
    <name evidence="1" type="ORF">X975_03778</name>
</gene>